<comment type="cofactor">
    <cofactor evidence="6">
        <name>Fe(2+)</name>
        <dbReference type="ChEBI" id="CHEBI:29033"/>
    </cofactor>
    <text evidence="6">Binds 1 Fe(2+) ion per subunit.</text>
</comment>
<keyword evidence="3" id="KW-0223">Dioxygenase</keyword>
<evidence type="ECO:0000256" key="4">
    <source>
        <dbReference type="ARBA" id="ARBA00023002"/>
    </source>
</evidence>
<evidence type="ECO:0000313" key="10">
    <source>
        <dbReference type="Proteomes" id="UP001058974"/>
    </source>
</evidence>
<dbReference type="GO" id="GO:0005737">
    <property type="term" value="C:cytoplasm"/>
    <property type="evidence" value="ECO:0007669"/>
    <property type="project" value="TreeGrafter"/>
</dbReference>
<feature type="binding site" evidence="6">
    <location>
        <position position="225"/>
    </location>
    <ligand>
        <name>Fe cation</name>
        <dbReference type="ChEBI" id="CHEBI:24875"/>
        <note>catalytic</note>
    </ligand>
</feature>
<feature type="binding site" evidence="6">
    <location>
        <position position="223"/>
    </location>
    <ligand>
        <name>Fe cation</name>
        <dbReference type="ChEBI" id="CHEBI:24875"/>
        <note>catalytic</note>
    </ligand>
</feature>
<dbReference type="PROSITE" id="PS51471">
    <property type="entry name" value="FE2OG_OXY"/>
    <property type="match status" value="1"/>
</dbReference>
<dbReference type="GO" id="GO:0035515">
    <property type="term" value="F:oxidative RNA demethylase activity"/>
    <property type="evidence" value="ECO:0007669"/>
    <property type="project" value="TreeGrafter"/>
</dbReference>
<gene>
    <name evidence="9" type="ORF">KIW84_013147</name>
</gene>
<reference evidence="9 10" key="1">
    <citation type="journal article" date="2022" name="Nat. Genet.">
        <title>Improved pea reference genome and pan-genome highlight genomic features and evolutionary characteristics.</title>
        <authorList>
            <person name="Yang T."/>
            <person name="Liu R."/>
            <person name="Luo Y."/>
            <person name="Hu S."/>
            <person name="Wang D."/>
            <person name="Wang C."/>
            <person name="Pandey M.K."/>
            <person name="Ge S."/>
            <person name="Xu Q."/>
            <person name="Li N."/>
            <person name="Li G."/>
            <person name="Huang Y."/>
            <person name="Saxena R.K."/>
            <person name="Ji Y."/>
            <person name="Li M."/>
            <person name="Yan X."/>
            <person name="He Y."/>
            <person name="Liu Y."/>
            <person name="Wang X."/>
            <person name="Xiang C."/>
            <person name="Varshney R.K."/>
            <person name="Ding H."/>
            <person name="Gao S."/>
            <person name="Zong X."/>
        </authorList>
    </citation>
    <scope>NUCLEOTIDE SEQUENCE [LARGE SCALE GENOMIC DNA]</scope>
    <source>
        <strain evidence="9 10">cv. Zhongwan 6</strain>
    </source>
</reference>
<dbReference type="Gene3D" id="2.60.120.590">
    <property type="entry name" value="Alpha-ketoglutarate-dependent dioxygenase AlkB-like"/>
    <property type="match status" value="1"/>
</dbReference>
<evidence type="ECO:0000256" key="7">
    <source>
        <dbReference type="SAM" id="MobiDB-lite"/>
    </source>
</evidence>
<evidence type="ECO:0000256" key="1">
    <source>
        <dbReference type="ARBA" id="ARBA00007879"/>
    </source>
</evidence>
<dbReference type="GO" id="GO:0035513">
    <property type="term" value="P:oxidative RNA demethylation"/>
    <property type="evidence" value="ECO:0007669"/>
    <property type="project" value="TreeGrafter"/>
</dbReference>
<dbReference type="InterPro" id="IPR037151">
    <property type="entry name" value="AlkB-like_sf"/>
</dbReference>
<sequence>MENPHSPSQNSIDGGHRTSLTNHHPVTPSTLSSSSVDAVENKKSMKKDDCGSEAKTKPFDICTPKPSGGVSVLKPSLFAVNRGKRNEMKQSSKEIVLLRPGMVLLKGYISITDQVKIVKVCRELGLGDGGFYQPDYDDKTTLHLKMMCLGKNWDPQTNKYVDQRPSDGSVPPKIPPEFLTLVHSALEDSHSVTRLSNSKPPFTFLPDICIVNFYSQKGRLGLHQDKAESKPSLSAGLPVVSFSIGNSAEFLYGDGRDVDKANKVVLESGDVDKANKVVLESGDVLIFGGKARNVFHGVSAIKPDSSPISLITDTNLRNPGRLNLTFRQY</sequence>
<dbReference type="AlphaFoldDB" id="A0A9D5BJ88"/>
<dbReference type="InterPro" id="IPR005123">
    <property type="entry name" value="Oxoglu/Fe-dep_dioxygenase_dom"/>
</dbReference>
<evidence type="ECO:0000313" key="9">
    <source>
        <dbReference type="EMBL" id="KAI5444757.1"/>
    </source>
</evidence>
<proteinExistence type="inferred from homology"/>
<dbReference type="InterPro" id="IPR004574">
    <property type="entry name" value="Alkb"/>
</dbReference>
<dbReference type="InterPro" id="IPR027450">
    <property type="entry name" value="AlkB-like"/>
</dbReference>
<evidence type="ECO:0000256" key="5">
    <source>
        <dbReference type="ARBA" id="ARBA00023004"/>
    </source>
</evidence>
<evidence type="ECO:0000256" key="2">
    <source>
        <dbReference type="ARBA" id="ARBA00022723"/>
    </source>
</evidence>
<comment type="similarity">
    <text evidence="1">Belongs to the alkB family.</text>
</comment>
<protein>
    <recommendedName>
        <fullName evidence="8">Fe2OG dioxygenase domain-containing protein</fullName>
    </recommendedName>
</protein>
<feature type="region of interest" description="Disordered" evidence="7">
    <location>
        <begin position="1"/>
        <end position="58"/>
    </location>
</feature>
<keyword evidence="2 6" id="KW-0479">Metal-binding</keyword>
<name>A0A9D5BJ88_PEA</name>
<dbReference type="Gramene" id="Psat1g115360.1">
    <property type="protein sequence ID" value="Psat1g115360.1.cds"/>
    <property type="gene ID" value="Psat1g115360"/>
</dbReference>
<feature type="domain" description="Fe2OG dioxygenase" evidence="8">
    <location>
        <begin position="205"/>
        <end position="329"/>
    </location>
</feature>
<dbReference type="Pfam" id="PF13532">
    <property type="entry name" value="2OG-FeII_Oxy_2"/>
    <property type="match status" value="1"/>
</dbReference>
<dbReference type="SUPFAM" id="SSF51197">
    <property type="entry name" value="Clavaminate synthase-like"/>
    <property type="match status" value="1"/>
</dbReference>
<dbReference type="EMBL" id="JAMSHJ010000001">
    <property type="protein sequence ID" value="KAI5444757.1"/>
    <property type="molecule type" value="Genomic_DNA"/>
</dbReference>
<dbReference type="Proteomes" id="UP001058974">
    <property type="component" value="Chromosome 1"/>
</dbReference>
<evidence type="ECO:0000256" key="6">
    <source>
        <dbReference type="PIRSR" id="PIRSR604574-2"/>
    </source>
</evidence>
<dbReference type="Gramene" id="Psat01G0314700-T1">
    <property type="protein sequence ID" value="KAI5444757.1"/>
    <property type="gene ID" value="KIW84_013147"/>
</dbReference>
<keyword evidence="4" id="KW-0560">Oxidoreductase</keyword>
<feature type="compositionally biased region" description="Low complexity" evidence="7">
    <location>
        <begin position="23"/>
        <end position="36"/>
    </location>
</feature>
<keyword evidence="5 6" id="KW-0408">Iron</keyword>
<dbReference type="OrthoDB" id="6614653at2759"/>
<dbReference type="GO" id="GO:0035516">
    <property type="term" value="F:broad specificity oxidative DNA demethylase activity"/>
    <property type="evidence" value="ECO:0007669"/>
    <property type="project" value="TreeGrafter"/>
</dbReference>
<comment type="caution">
    <text evidence="9">The sequence shown here is derived from an EMBL/GenBank/DDBJ whole genome shotgun (WGS) entry which is preliminary data.</text>
</comment>
<dbReference type="GO" id="GO:0008198">
    <property type="term" value="F:ferrous iron binding"/>
    <property type="evidence" value="ECO:0007669"/>
    <property type="project" value="TreeGrafter"/>
</dbReference>
<evidence type="ECO:0000259" key="8">
    <source>
        <dbReference type="PROSITE" id="PS51471"/>
    </source>
</evidence>
<organism evidence="9 10">
    <name type="scientific">Pisum sativum</name>
    <name type="common">Garden pea</name>
    <name type="synonym">Lathyrus oleraceus</name>
    <dbReference type="NCBI Taxonomy" id="3888"/>
    <lineage>
        <taxon>Eukaryota</taxon>
        <taxon>Viridiplantae</taxon>
        <taxon>Streptophyta</taxon>
        <taxon>Embryophyta</taxon>
        <taxon>Tracheophyta</taxon>
        <taxon>Spermatophyta</taxon>
        <taxon>Magnoliopsida</taxon>
        <taxon>eudicotyledons</taxon>
        <taxon>Gunneridae</taxon>
        <taxon>Pentapetalae</taxon>
        <taxon>rosids</taxon>
        <taxon>fabids</taxon>
        <taxon>Fabales</taxon>
        <taxon>Fabaceae</taxon>
        <taxon>Papilionoideae</taxon>
        <taxon>50 kb inversion clade</taxon>
        <taxon>NPAAA clade</taxon>
        <taxon>Hologalegina</taxon>
        <taxon>IRL clade</taxon>
        <taxon>Fabeae</taxon>
        <taxon>Lathyrus</taxon>
    </lineage>
</organism>
<feature type="compositionally biased region" description="Basic and acidic residues" evidence="7">
    <location>
        <begin position="39"/>
        <end position="58"/>
    </location>
</feature>
<dbReference type="PANTHER" id="PTHR16557">
    <property type="entry name" value="ALKYLATED DNA REPAIR PROTEIN ALKB-RELATED"/>
    <property type="match status" value="1"/>
</dbReference>
<dbReference type="PANTHER" id="PTHR16557:SF2">
    <property type="entry name" value="NUCLEIC ACID DIOXYGENASE ALKBH1"/>
    <property type="match status" value="1"/>
</dbReference>
<keyword evidence="10" id="KW-1185">Reference proteome</keyword>
<feature type="compositionally biased region" description="Polar residues" evidence="7">
    <location>
        <begin position="1"/>
        <end position="22"/>
    </location>
</feature>
<feature type="binding site" evidence="6">
    <location>
        <position position="296"/>
    </location>
    <ligand>
        <name>Fe cation</name>
        <dbReference type="ChEBI" id="CHEBI:24875"/>
        <note>catalytic</note>
    </ligand>
</feature>
<dbReference type="Gramene" id="PSAT_LOCUS5506_t1">
    <property type="protein sequence ID" value="CAL5185060.1"/>
    <property type="gene ID" value="PSAT_LOCUS5506"/>
</dbReference>
<evidence type="ECO:0000256" key="3">
    <source>
        <dbReference type="ARBA" id="ARBA00022964"/>
    </source>
</evidence>
<accession>A0A9D5BJ88</accession>